<dbReference type="SMART" id="SM00115">
    <property type="entry name" value="CASc"/>
    <property type="match status" value="1"/>
</dbReference>
<dbReference type="InterPro" id="IPR011600">
    <property type="entry name" value="Pept_C14_caspase"/>
</dbReference>
<gene>
    <name evidence="4" type="ORF">LMG28688_01038</name>
</gene>
<feature type="chain" id="PRO_5027078161" description="Caspase family p20 domain-containing protein" evidence="2">
    <location>
        <begin position="42"/>
        <end position="520"/>
    </location>
</feature>
<comment type="similarity">
    <text evidence="1">Belongs to the peptidase C14A family.</text>
</comment>
<accession>A0A6J5FLZ6</accession>
<organism evidence="4 5">
    <name type="scientific">Paraburkholderia caffeinitolerans</name>
    <dbReference type="NCBI Taxonomy" id="1723730"/>
    <lineage>
        <taxon>Bacteria</taxon>
        <taxon>Pseudomonadati</taxon>
        <taxon>Pseudomonadota</taxon>
        <taxon>Betaproteobacteria</taxon>
        <taxon>Burkholderiales</taxon>
        <taxon>Burkholderiaceae</taxon>
        <taxon>Paraburkholderia</taxon>
    </lineage>
</organism>
<dbReference type="SUPFAM" id="SSF52129">
    <property type="entry name" value="Caspase-like"/>
    <property type="match status" value="1"/>
</dbReference>
<protein>
    <recommendedName>
        <fullName evidence="3">Caspase family p20 domain-containing protein</fullName>
    </recommendedName>
</protein>
<evidence type="ECO:0000259" key="3">
    <source>
        <dbReference type="PROSITE" id="PS50208"/>
    </source>
</evidence>
<dbReference type="Proteomes" id="UP000494119">
    <property type="component" value="Unassembled WGS sequence"/>
</dbReference>
<dbReference type="GO" id="GO:0004197">
    <property type="term" value="F:cysteine-type endopeptidase activity"/>
    <property type="evidence" value="ECO:0007669"/>
    <property type="project" value="InterPro"/>
</dbReference>
<evidence type="ECO:0000256" key="1">
    <source>
        <dbReference type="ARBA" id="ARBA00010134"/>
    </source>
</evidence>
<dbReference type="GO" id="GO:0006508">
    <property type="term" value="P:proteolysis"/>
    <property type="evidence" value="ECO:0007669"/>
    <property type="project" value="InterPro"/>
</dbReference>
<feature type="signal peptide" evidence="2">
    <location>
        <begin position="1"/>
        <end position="41"/>
    </location>
</feature>
<keyword evidence="2" id="KW-0732">Signal</keyword>
<evidence type="ECO:0000313" key="5">
    <source>
        <dbReference type="Proteomes" id="UP000494119"/>
    </source>
</evidence>
<evidence type="ECO:0000313" key="4">
    <source>
        <dbReference type="EMBL" id="CAB3780451.1"/>
    </source>
</evidence>
<dbReference type="Pfam" id="PF00656">
    <property type="entry name" value="Peptidase_C14"/>
    <property type="match status" value="1"/>
</dbReference>
<dbReference type="InterPro" id="IPR052039">
    <property type="entry name" value="Caspase-related_regulators"/>
</dbReference>
<feature type="domain" description="Caspase family p20" evidence="3">
    <location>
        <begin position="43"/>
        <end position="173"/>
    </location>
</feature>
<keyword evidence="5" id="KW-1185">Reference proteome</keyword>
<dbReference type="PANTHER" id="PTHR22576:SF37">
    <property type="entry name" value="MUCOSA-ASSOCIATED LYMPHOID TISSUE LYMPHOMA TRANSLOCATION PROTEIN 1"/>
    <property type="match status" value="1"/>
</dbReference>
<dbReference type="PANTHER" id="PTHR22576">
    <property type="entry name" value="MUCOSA ASSOCIATED LYMPHOID TISSUE LYMPHOMA TRANSLOCATION PROTEIN 1/PARACASPASE"/>
    <property type="match status" value="1"/>
</dbReference>
<dbReference type="EMBL" id="CADIKL010000004">
    <property type="protein sequence ID" value="CAB3780451.1"/>
    <property type="molecule type" value="Genomic_DNA"/>
</dbReference>
<evidence type="ECO:0000256" key="2">
    <source>
        <dbReference type="SAM" id="SignalP"/>
    </source>
</evidence>
<dbReference type="InterPro" id="IPR001309">
    <property type="entry name" value="Pept_C14_p20"/>
</dbReference>
<dbReference type="InterPro" id="IPR029030">
    <property type="entry name" value="Caspase-like_dom_sf"/>
</dbReference>
<dbReference type="PROSITE" id="PS50208">
    <property type="entry name" value="CASPASE_P20"/>
    <property type="match status" value="1"/>
</dbReference>
<dbReference type="InterPro" id="IPR015917">
    <property type="entry name" value="Pept_C14A"/>
</dbReference>
<sequence length="520" mass="57767">MRKCRLSWRSFRSQKRATLGKLSALAALPWLNALHVQAAHAAAPRMALVLGNAAYPPAPLNNPSNDARALAAALRSLGFAVDMRLDSSRQQMDDAIGAFCDKAASAQSTALFYFAGHGIQIDWRNYLLPVDMKLSHADDLARQAVDLGTLLDGLGRAHSSTNIVILDACRDNPFGSAGKTGAGLSQMDAPPRTLLAYATAPGNVASDGDGMNGLYTENLLKEIGRPDTRIEDVFKRVRLSVRQRSQGRQIPWESTSLEDDFYFVPPVDMHTPTQSELDAQFAKDRDDWNEAQQQGTAQAIFAYLKAHPNGHYSEIAQAALDRVLAERGEERVRIQTSPANPYSHGSYDAGVMRVGDRYTYRVMNRLNGHERAVTQTVTRISDGMVEFNNGAFMTDQLGNLLRSIEGARYDDNQVFPRDYAVGKEWGTRFGVVQPNGTHDAVSFDCKIVSRDAIDVPAGRYDAFHVEVTGWRLYHPAQRMRRYWMAPDKVPRFIAIETIDRAHNGKVTRDERRELLSFVPG</sequence>
<dbReference type="Gene3D" id="3.40.50.1460">
    <property type="match status" value="1"/>
</dbReference>
<proteinExistence type="inferred from homology"/>
<dbReference type="RefSeq" id="WP_129563117.1">
    <property type="nucleotide sequence ID" value="NZ_CADIKL010000004.1"/>
</dbReference>
<dbReference type="AlphaFoldDB" id="A0A6J5FLZ6"/>
<reference evidence="4 5" key="1">
    <citation type="submission" date="2020-04" db="EMBL/GenBank/DDBJ databases">
        <authorList>
            <person name="De Canck E."/>
        </authorList>
    </citation>
    <scope>NUCLEOTIDE SEQUENCE [LARGE SCALE GENOMIC DNA]</scope>
    <source>
        <strain evidence="4 5">LMG 28688</strain>
    </source>
</reference>
<name>A0A6J5FLZ6_9BURK</name>